<evidence type="ECO:0000256" key="6">
    <source>
        <dbReference type="ARBA" id="ARBA00023180"/>
    </source>
</evidence>
<dbReference type="EMBL" id="KZ993095">
    <property type="protein sequence ID" value="RKP05556.1"/>
    <property type="molecule type" value="Genomic_DNA"/>
</dbReference>
<dbReference type="STRING" id="78915.A0A4P9XIM2"/>
<dbReference type="Gene3D" id="1.20.58.530">
    <property type="match status" value="1"/>
</dbReference>
<name>A0A4P9XIM2_9FUNG</name>
<dbReference type="PRINTS" id="PR00193">
    <property type="entry name" value="MYOSINHEAVY"/>
</dbReference>
<dbReference type="SMART" id="SM00242">
    <property type="entry name" value="MYSc"/>
    <property type="match status" value="1"/>
</dbReference>
<keyword evidence="12" id="KW-0378">Hydrolase</keyword>
<dbReference type="GO" id="GO:0005524">
    <property type="term" value="F:ATP binding"/>
    <property type="evidence" value="ECO:0007669"/>
    <property type="project" value="UniProtKB-UniRule"/>
</dbReference>
<keyword evidence="10" id="KW-0812">Transmembrane</keyword>
<dbReference type="Pfam" id="PF03142">
    <property type="entry name" value="Chitin_synth_2"/>
    <property type="match status" value="1"/>
</dbReference>
<dbReference type="GO" id="GO:0051015">
    <property type="term" value="F:actin filament binding"/>
    <property type="evidence" value="ECO:0007669"/>
    <property type="project" value="TreeGrafter"/>
</dbReference>
<dbReference type="GO" id="GO:0007015">
    <property type="term" value="P:actin filament organization"/>
    <property type="evidence" value="ECO:0007669"/>
    <property type="project" value="TreeGrafter"/>
</dbReference>
<feature type="region of interest" description="Actin-binding" evidence="8">
    <location>
        <begin position="632"/>
        <end position="654"/>
    </location>
</feature>
<dbReference type="Proteomes" id="UP000271241">
    <property type="component" value="Unassembled WGS sequence"/>
</dbReference>
<dbReference type="InterPro" id="IPR027417">
    <property type="entry name" value="P-loop_NTPase"/>
</dbReference>
<feature type="binding site" evidence="8">
    <location>
        <begin position="101"/>
        <end position="108"/>
    </location>
    <ligand>
        <name>ATP</name>
        <dbReference type="ChEBI" id="CHEBI:30616"/>
    </ligand>
</feature>
<keyword evidence="2 8" id="KW-0547">Nucleotide-binding</keyword>
<organism evidence="12 13">
    <name type="scientific">Thamnocephalis sphaerospora</name>
    <dbReference type="NCBI Taxonomy" id="78915"/>
    <lineage>
        <taxon>Eukaryota</taxon>
        <taxon>Fungi</taxon>
        <taxon>Fungi incertae sedis</taxon>
        <taxon>Zoopagomycota</taxon>
        <taxon>Zoopagomycotina</taxon>
        <taxon>Zoopagomycetes</taxon>
        <taxon>Zoopagales</taxon>
        <taxon>Sigmoideomycetaceae</taxon>
        <taxon>Thamnocephalis</taxon>
    </lineage>
</organism>
<dbReference type="PROSITE" id="PS51456">
    <property type="entry name" value="MYOSIN_MOTOR"/>
    <property type="match status" value="1"/>
</dbReference>
<keyword evidence="10" id="KW-0472">Membrane</keyword>
<evidence type="ECO:0000256" key="10">
    <source>
        <dbReference type="SAM" id="Phobius"/>
    </source>
</evidence>
<dbReference type="GO" id="GO:0005886">
    <property type="term" value="C:plasma membrane"/>
    <property type="evidence" value="ECO:0007669"/>
    <property type="project" value="UniProtKB-SubCell"/>
</dbReference>
<keyword evidence="7 8" id="KW-0009">Actin-binding</keyword>
<dbReference type="Pfam" id="PF00063">
    <property type="entry name" value="Myosin_head"/>
    <property type="match status" value="1"/>
</dbReference>
<dbReference type="InterPro" id="IPR036037">
    <property type="entry name" value="MYSc_Myo17"/>
</dbReference>
<dbReference type="GO" id="GO:0016459">
    <property type="term" value="C:myosin complex"/>
    <property type="evidence" value="ECO:0007669"/>
    <property type="project" value="UniProtKB-KW"/>
</dbReference>
<keyword evidence="5 8" id="KW-0505">Motor protein</keyword>
<accession>A0A4P9XIM2</accession>
<keyword evidence="4 8" id="KW-0518">Myosin</keyword>
<keyword evidence="10" id="KW-1133">Transmembrane helix</keyword>
<evidence type="ECO:0000259" key="11">
    <source>
        <dbReference type="PROSITE" id="PS51456"/>
    </source>
</evidence>
<evidence type="ECO:0000313" key="12">
    <source>
        <dbReference type="EMBL" id="RKP05556.1"/>
    </source>
</evidence>
<dbReference type="InterPro" id="IPR036400">
    <property type="entry name" value="Cyt_B5-like_heme/steroid_sf"/>
</dbReference>
<dbReference type="GO" id="GO:0016787">
    <property type="term" value="F:hydrolase activity"/>
    <property type="evidence" value="ECO:0007669"/>
    <property type="project" value="UniProtKB-KW"/>
</dbReference>
<evidence type="ECO:0000256" key="7">
    <source>
        <dbReference type="ARBA" id="ARBA00023203"/>
    </source>
</evidence>
<dbReference type="GO" id="GO:0000146">
    <property type="term" value="F:microfilament motor activity"/>
    <property type="evidence" value="ECO:0007669"/>
    <property type="project" value="TreeGrafter"/>
</dbReference>
<feature type="transmembrane region" description="Helical" evidence="10">
    <location>
        <begin position="871"/>
        <end position="890"/>
    </location>
</feature>
<evidence type="ECO:0000256" key="4">
    <source>
        <dbReference type="ARBA" id="ARBA00023123"/>
    </source>
</evidence>
<dbReference type="OrthoDB" id="370884at2759"/>
<keyword evidence="13" id="KW-1185">Reference proteome</keyword>
<dbReference type="CDD" id="cd14879">
    <property type="entry name" value="MYSc_Myo17"/>
    <property type="match status" value="1"/>
</dbReference>
<evidence type="ECO:0000256" key="1">
    <source>
        <dbReference type="ARBA" id="ARBA00004651"/>
    </source>
</evidence>
<comment type="subcellular location">
    <subcellularLocation>
        <location evidence="1">Cell membrane</location>
        <topology evidence="1">Multi-pass membrane protein</topology>
    </subcellularLocation>
</comment>
<dbReference type="SUPFAM" id="SSF55856">
    <property type="entry name" value="Cytochrome b5-like heme/steroid binding domain"/>
    <property type="match status" value="1"/>
</dbReference>
<evidence type="ECO:0000256" key="8">
    <source>
        <dbReference type="PROSITE-ProRule" id="PRU00782"/>
    </source>
</evidence>
<dbReference type="SUPFAM" id="SSF52540">
    <property type="entry name" value="P-loop containing nucleoside triphosphate hydrolases"/>
    <property type="match status" value="1"/>
</dbReference>
<evidence type="ECO:0000256" key="2">
    <source>
        <dbReference type="ARBA" id="ARBA00022741"/>
    </source>
</evidence>
<dbReference type="PANTHER" id="PTHR13140">
    <property type="entry name" value="MYOSIN"/>
    <property type="match status" value="1"/>
</dbReference>
<dbReference type="InterPro" id="IPR001609">
    <property type="entry name" value="Myosin_head_motor_dom-like"/>
</dbReference>
<dbReference type="Gene3D" id="3.40.850.10">
    <property type="entry name" value="Kinesin motor domain"/>
    <property type="match status" value="1"/>
</dbReference>
<feature type="non-terminal residue" evidence="12">
    <location>
        <position position="1299"/>
    </location>
</feature>
<keyword evidence="3 8" id="KW-0067">ATP-binding</keyword>
<feature type="region of interest" description="Disordered" evidence="9">
    <location>
        <begin position="758"/>
        <end position="787"/>
    </location>
</feature>
<reference evidence="13" key="1">
    <citation type="journal article" date="2018" name="Nat. Microbiol.">
        <title>Leveraging single-cell genomics to expand the fungal tree of life.</title>
        <authorList>
            <person name="Ahrendt S.R."/>
            <person name="Quandt C.A."/>
            <person name="Ciobanu D."/>
            <person name="Clum A."/>
            <person name="Salamov A."/>
            <person name="Andreopoulos B."/>
            <person name="Cheng J.F."/>
            <person name="Woyke T."/>
            <person name="Pelin A."/>
            <person name="Henrissat B."/>
            <person name="Reynolds N.K."/>
            <person name="Benny G.L."/>
            <person name="Smith M.E."/>
            <person name="James T.Y."/>
            <person name="Grigoriev I.V."/>
        </authorList>
    </citation>
    <scope>NUCLEOTIDE SEQUENCE [LARGE SCALE GENOMIC DNA]</scope>
    <source>
        <strain evidence="13">RSA 1356</strain>
    </source>
</reference>
<comment type="similarity">
    <text evidence="8">Belongs to the TRAFAC class myosin-kinesin ATPase superfamily. Myosin family.</text>
</comment>
<feature type="transmembrane region" description="Helical" evidence="10">
    <location>
        <begin position="910"/>
        <end position="932"/>
    </location>
</feature>
<feature type="domain" description="Myosin motor" evidence="11">
    <location>
        <begin position="1"/>
        <end position="754"/>
    </location>
</feature>
<evidence type="ECO:0000256" key="3">
    <source>
        <dbReference type="ARBA" id="ARBA00022840"/>
    </source>
</evidence>
<dbReference type="GO" id="GO:0005737">
    <property type="term" value="C:cytoplasm"/>
    <property type="evidence" value="ECO:0007669"/>
    <property type="project" value="TreeGrafter"/>
</dbReference>
<evidence type="ECO:0000313" key="13">
    <source>
        <dbReference type="Proteomes" id="UP000271241"/>
    </source>
</evidence>
<feature type="region of interest" description="Disordered" evidence="9">
    <location>
        <begin position="568"/>
        <end position="620"/>
    </location>
</feature>
<feature type="compositionally biased region" description="Acidic residues" evidence="9">
    <location>
        <begin position="591"/>
        <end position="600"/>
    </location>
</feature>
<dbReference type="Gene3D" id="1.10.10.820">
    <property type="match status" value="1"/>
</dbReference>
<dbReference type="InterPro" id="IPR036961">
    <property type="entry name" value="Kinesin_motor_dom_sf"/>
</dbReference>
<evidence type="ECO:0000256" key="5">
    <source>
        <dbReference type="ARBA" id="ARBA00023175"/>
    </source>
</evidence>
<dbReference type="Gene3D" id="1.20.120.720">
    <property type="entry name" value="Myosin VI head, motor domain, U50 subdomain"/>
    <property type="match status" value="1"/>
</dbReference>
<gene>
    <name evidence="12" type="ORF">THASP1DRAFT_25967</name>
</gene>
<feature type="transmembrane region" description="Helical" evidence="10">
    <location>
        <begin position="1181"/>
        <end position="1203"/>
    </location>
</feature>
<dbReference type="PANTHER" id="PTHR13140:SF550">
    <property type="entry name" value="MYOSIN-IIIB ISOFORM X1"/>
    <property type="match status" value="1"/>
</dbReference>
<sequence>MDVNDLAQLSKASADAILRTLRDRYVKDTVYARIGTRTLVSVNPCCPLSSFNDATCDAYIAEYRDTSKQLRVSTPHLYQLIAHAYLTMRRTNSDQSIVLCGETGSGKTENKKLVMRFFERLCQRSKKEARIVEQVQNASEVIEAFGHATTVHNRNASRVGTFTELAFNERGHVIGSKLLDYTLEKSRVSVLPSGERNFNIFYQLMGGATEEERQRWRLEDAAAYTYLGRALGLRQPQPEDVTAFEGLRSALKSVGLGKKAQSQVFRCLAGILHLGNVQFTNPSRQTTEESAYVRNDDVLANAAELFGLHARALEGVLTYKTQLIKSEMCTLFLNADQCTQQRDDLARSLYGLLFSWLVEQINSKLCAENQTCFIGVLDLIGYQPDRMARGGTGLNFEAFLANFACERVHNFMLHEIFRAGEDEMAADGVRVPQVNFVDNAPCLDLFMKPRRGLFALMDKEASRAANIRPVTDDQFMQAFNKQHSEHDNYLAVPNRHNAFAVQHFAGQVTYDVDRFAEKNADLLSADFLQLFLGNGGDLPGSANAFMTGLFEGKSVETEAHARDAGIIVAARQSAKPTRSPSTRRMRKADNDDGDGNDTDADDSKGGKKGRKATRKEKASKVVGVGTQCSKGIGELVDTLGETLPWFVLCVRPNDQGRAGQFDTKHVRAQTLFLQLAEIAQRRSVEYTINCTHSEFLDRYAIVLAPMGIESSRKARAKIEAAAVIFGWTQQEMFIGQKRVWLSDSAWRDLEDNLRAAENEARRRQKNGGADDNMSTYSGMTGYGGSGAGGSRRVPSAFFPSHHSRLIENGNDSAIYSGSNDNSYTASSSANYTAHYRIDSNVNESSISDDVDKSMLEEEEVEEMPEMTGQRRRWLCCTWSLTWWIPSSLLFKCGKMKRKDIQMAWREKVALCLLIFFASLAMLFFVIVFGNLICPSQNVHTLDELSKHDAKSVRPLTAIRGEVFDLTRIPSHTGYGVSYENILQSNKFAGKDASEMFPQQLSTQCDRFDGTGIPITLSMQNRTKSGSMENAHDYRYYTSKEDINQMPDLYSRTMTSLRRMARVALVGWDPRYLADQAKIGDKGRSYITIDKQVFDMTDYLKLNMMDVYDLETTGNSSSLEQMRFLGKEMTQIASQNQGKDVTNIFNAVFAQKPEIKARLKVCLRNIFFVGVVDYRASFRCQFSAYALLGVSVFMALILFFKFLAALQLTARREPEDHDRFVICQVPCYTEGEESLRGTIDSLAALKYDDKRKLLFIICDGMIVGSGNDLPTPRIVLDILGADTSADPEPLAFQSLGEGMK</sequence>
<protein>
    <submittedName>
        <fullName evidence="12">P-loop containing nucleoside triphosphate hydrolase protein</fullName>
    </submittedName>
</protein>
<proteinExistence type="inferred from homology"/>
<keyword evidence="6" id="KW-0325">Glycoprotein</keyword>
<evidence type="ECO:0000256" key="9">
    <source>
        <dbReference type="SAM" id="MobiDB-lite"/>
    </source>
</evidence>